<reference evidence="1 2" key="2">
    <citation type="submission" date="2018-11" db="EMBL/GenBank/DDBJ databases">
        <authorList>
            <consortium name="Pathogen Informatics"/>
        </authorList>
    </citation>
    <scope>NUCLEOTIDE SEQUENCE [LARGE SCALE GENOMIC DNA]</scope>
    <source>
        <strain evidence="1 2">Costa Rica</strain>
    </source>
</reference>
<protein>
    <submittedName>
        <fullName evidence="1 3">Uncharacterized protein</fullName>
    </submittedName>
</protein>
<dbReference type="Proteomes" id="UP000267027">
    <property type="component" value="Unassembled WGS sequence"/>
</dbReference>
<reference evidence="3" key="1">
    <citation type="submission" date="2017-02" db="UniProtKB">
        <authorList>
            <consortium name="WormBaseParasite"/>
        </authorList>
    </citation>
    <scope>IDENTIFICATION</scope>
</reference>
<organism evidence="3">
    <name type="scientific">Angiostrongylus costaricensis</name>
    <name type="common">Nematode worm</name>
    <dbReference type="NCBI Taxonomy" id="334426"/>
    <lineage>
        <taxon>Eukaryota</taxon>
        <taxon>Metazoa</taxon>
        <taxon>Ecdysozoa</taxon>
        <taxon>Nematoda</taxon>
        <taxon>Chromadorea</taxon>
        <taxon>Rhabditida</taxon>
        <taxon>Rhabditina</taxon>
        <taxon>Rhabditomorpha</taxon>
        <taxon>Strongyloidea</taxon>
        <taxon>Metastrongylidae</taxon>
        <taxon>Angiostrongylus</taxon>
    </lineage>
</organism>
<keyword evidence="2" id="KW-1185">Reference proteome</keyword>
<proteinExistence type="predicted"/>
<sequence length="78" mass="8179">MEATIVLDAVGDGVAANVGRGCEEDGSLLANASECLRELVGCNDEYGGGFVISVIDREMGSDDVEQPMKPRPPLHSQS</sequence>
<dbReference type="WBParaSite" id="ACOC_0000409601-mRNA-1">
    <property type="protein sequence ID" value="ACOC_0000409601-mRNA-1"/>
    <property type="gene ID" value="ACOC_0000409601"/>
</dbReference>
<evidence type="ECO:0000313" key="1">
    <source>
        <dbReference type="EMBL" id="VDM55682.1"/>
    </source>
</evidence>
<name>A0A0R3PIB9_ANGCS</name>
<dbReference type="AlphaFoldDB" id="A0A0R3PIB9"/>
<evidence type="ECO:0000313" key="2">
    <source>
        <dbReference type="Proteomes" id="UP000267027"/>
    </source>
</evidence>
<accession>A0A0R3PIB9</accession>
<evidence type="ECO:0000313" key="3">
    <source>
        <dbReference type="WBParaSite" id="ACOC_0000409601-mRNA-1"/>
    </source>
</evidence>
<gene>
    <name evidence="1" type="ORF">ACOC_LOCUS4097</name>
</gene>
<dbReference type="EMBL" id="UYYA01002019">
    <property type="protein sequence ID" value="VDM55682.1"/>
    <property type="molecule type" value="Genomic_DNA"/>
</dbReference>